<dbReference type="Gene3D" id="3.90.230.10">
    <property type="entry name" value="Creatinase/methionine aminopeptidase superfamily"/>
    <property type="match status" value="1"/>
</dbReference>
<comment type="caution">
    <text evidence="9">The sequence shown here is derived from an EMBL/GenBank/DDBJ whole genome shotgun (WGS) entry which is preliminary data.</text>
</comment>
<feature type="domain" description="Peptidase M24" evidence="7">
    <location>
        <begin position="157"/>
        <end position="359"/>
    </location>
</feature>
<dbReference type="PANTHER" id="PTHR46112:SF10">
    <property type="entry name" value="DIPEPTIDASE YKVY-RELATED"/>
    <property type="match status" value="1"/>
</dbReference>
<sequence>MLVTSDKEMNGMNKRLASVAAWLKAEKTDAAFITSPDNVFYLSGYRSDPHERLLGICVFQEKEPFLVCPAMEAYDAKKAGWEYDILGIRDTDNPWDLVAGEIRGRIGNVDTFAVEKEHLNVERFEALKERFGGARFTAAEEKLRTMRLIKDEQEQKILREAAAFADLAVETGIREIQEGKTELEIVAAIEFAMKEKGISEMSFATTVLSGAKAASPHGAPGLDKIEKGNFVLFDLGVVHQGYCSDITRTVAFGGLSEEQTRIYETVLKAEEAAVAAAKPGVKAKELDLIARRIIEDAGYGEYFTHRLGHGLGISIHEYPSVTHTNELVLEEGMVFTIEPGIYVPGVAGVRIEDDVCITKTGAEVLTKYPKALQYV</sequence>
<dbReference type="InterPro" id="IPR000587">
    <property type="entry name" value="Creatinase_N"/>
</dbReference>
<dbReference type="FunFam" id="3.90.230.10:FF:000014">
    <property type="entry name" value="Aminopeptidase P family protein"/>
    <property type="match status" value="1"/>
</dbReference>
<evidence type="ECO:0000259" key="8">
    <source>
        <dbReference type="Pfam" id="PF01321"/>
    </source>
</evidence>
<comment type="similarity">
    <text evidence="2 6">Belongs to the peptidase M24B family.</text>
</comment>
<dbReference type="SUPFAM" id="SSF53092">
    <property type="entry name" value="Creatinase/prolidase N-terminal domain"/>
    <property type="match status" value="1"/>
</dbReference>
<dbReference type="Pfam" id="PF01321">
    <property type="entry name" value="Creatinase_N"/>
    <property type="match status" value="1"/>
</dbReference>
<evidence type="ECO:0000313" key="9">
    <source>
        <dbReference type="EMBL" id="KWZ84712.1"/>
    </source>
</evidence>
<protein>
    <submittedName>
        <fullName evidence="9">Putative Xaa-Pro dipeptidase</fullName>
    </submittedName>
</protein>
<dbReference type="PATRIC" id="fig|1398.22.peg.804"/>
<dbReference type="CDD" id="cd01092">
    <property type="entry name" value="APP-like"/>
    <property type="match status" value="1"/>
</dbReference>
<dbReference type="Pfam" id="PF00557">
    <property type="entry name" value="Peptidase_M24"/>
    <property type="match status" value="1"/>
</dbReference>
<dbReference type="InterPro" id="IPR036005">
    <property type="entry name" value="Creatinase/aminopeptidase-like"/>
</dbReference>
<dbReference type="InterPro" id="IPR001131">
    <property type="entry name" value="Peptidase_M24B_aminopep-P_CS"/>
</dbReference>
<name>A0A133KZ65_HEYCO</name>
<reference evidence="10" key="1">
    <citation type="submission" date="2016-01" db="EMBL/GenBank/DDBJ databases">
        <authorList>
            <person name="Mitreva M."/>
            <person name="Pepin K.H."/>
            <person name="Mihindukulasuriya K.A."/>
            <person name="Fulton R."/>
            <person name="Fronick C."/>
            <person name="O'Laughlin M."/>
            <person name="Miner T."/>
            <person name="Herter B."/>
            <person name="Rosa B.A."/>
            <person name="Cordes M."/>
            <person name="Tomlinson C."/>
            <person name="Wollam A."/>
            <person name="Palsikar V.B."/>
            <person name="Mardis E.R."/>
            <person name="Wilson R.K."/>
        </authorList>
    </citation>
    <scope>NUCLEOTIDE SEQUENCE [LARGE SCALE GENOMIC DNA]</scope>
    <source>
        <strain evidence="10">GED7749B</strain>
    </source>
</reference>
<evidence type="ECO:0000256" key="1">
    <source>
        <dbReference type="ARBA" id="ARBA00001936"/>
    </source>
</evidence>
<dbReference type="GO" id="GO:0046872">
    <property type="term" value="F:metal ion binding"/>
    <property type="evidence" value="ECO:0007669"/>
    <property type="project" value="UniProtKB-KW"/>
</dbReference>
<dbReference type="Proteomes" id="UP000070376">
    <property type="component" value="Unassembled WGS sequence"/>
</dbReference>
<evidence type="ECO:0000256" key="5">
    <source>
        <dbReference type="ARBA" id="ARBA00023211"/>
    </source>
</evidence>
<evidence type="ECO:0000256" key="4">
    <source>
        <dbReference type="ARBA" id="ARBA00022801"/>
    </source>
</evidence>
<dbReference type="InterPro" id="IPR050659">
    <property type="entry name" value="Peptidase_M24B"/>
</dbReference>
<dbReference type="InterPro" id="IPR000994">
    <property type="entry name" value="Pept_M24"/>
</dbReference>
<dbReference type="EMBL" id="LRPN01000027">
    <property type="protein sequence ID" value="KWZ84712.1"/>
    <property type="molecule type" value="Genomic_DNA"/>
</dbReference>
<proteinExistence type="inferred from homology"/>
<dbReference type="SUPFAM" id="SSF55920">
    <property type="entry name" value="Creatinase/aminopeptidase"/>
    <property type="match status" value="1"/>
</dbReference>
<dbReference type="AlphaFoldDB" id="A0A133KZ65"/>
<evidence type="ECO:0000256" key="6">
    <source>
        <dbReference type="RuleBase" id="RU000590"/>
    </source>
</evidence>
<keyword evidence="3 6" id="KW-0479">Metal-binding</keyword>
<dbReference type="PANTHER" id="PTHR46112">
    <property type="entry name" value="AMINOPEPTIDASE"/>
    <property type="match status" value="1"/>
</dbReference>
<keyword evidence="4" id="KW-0378">Hydrolase</keyword>
<evidence type="ECO:0000313" key="10">
    <source>
        <dbReference type="Proteomes" id="UP000070376"/>
    </source>
</evidence>
<evidence type="ECO:0000256" key="3">
    <source>
        <dbReference type="ARBA" id="ARBA00022723"/>
    </source>
</evidence>
<dbReference type="Gene3D" id="3.40.350.10">
    <property type="entry name" value="Creatinase/prolidase N-terminal domain"/>
    <property type="match status" value="1"/>
</dbReference>
<organism evidence="9 10">
    <name type="scientific">Heyndrickxia coagulans</name>
    <name type="common">Weizmannia coagulans</name>
    <dbReference type="NCBI Taxonomy" id="1398"/>
    <lineage>
        <taxon>Bacteria</taxon>
        <taxon>Bacillati</taxon>
        <taxon>Bacillota</taxon>
        <taxon>Bacilli</taxon>
        <taxon>Bacillales</taxon>
        <taxon>Bacillaceae</taxon>
        <taxon>Heyndrickxia</taxon>
    </lineage>
</organism>
<keyword evidence="5" id="KW-0464">Manganese</keyword>
<dbReference type="PROSITE" id="PS00491">
    <property type="entry name" value="PROLINE_PEPTIDASE"/>
    <property type="match status" value="1"/>
</dbReference>
<comment type="cofactor">
    <cofactor evidence="1">
        <name>Mn(2+)</name>
        <dbReference type="ChEBI" id="CHEBI:29035"/>
    </cofactor>
</comment>
<dbReference type="InterPro" id="IPR029149">
    <property type="entry name" value="Creatin/AminoP/Spt16_N"/>
</dbReference>
<feature type="domain" description="Creatinase N-terminal" evidence="8">
    <location>
        <begin position="15"/>
        <end position="149"/>
    </location>
</feature>
<accession>A0A133KZ65</accession>
<dbReference type="GO" id="GO:0016787">
    <property type="term" value="F:hydrolase activity"/>
    <property type="evidence" value="ECO:0007669"/>
    <property type="project" value="UniProtKB-KW"/>
</dbReference>
<evidence type="ECO:0000256" key="2">
    <source>
        <dbReference type="ARBA" id="ARBA00008766"/>
    </source>
</evidence>
<gene>
    <name evidence="9" type="ORF">HMPREF3213_00802</name>
</gene>
<evidence type="ECO:0000259" key="7">
    <source>
        <dbReference type="Pfam" id="PF00557"/>
    </source>
</evidence>